<evidence type="ECO:0008006" key="11">
    <source>
        <dbReference type="Google" id="ProtNLM"/>
    </source>
</evidence>
<proteinExistence type="predicted"/>
<dbReference type="Gene3D" id="3.30.1380.10">
    <property type="match status" value="1"/>
</dbReference>
<evidence type="ECO:0000256" key="8">
    <source>
        <dbReference type="ARBA" id="ARBA00023316"/>
    </source>
</evidence>
<dbReference type="GO" id="GO:0046872">
    <property type="term" value="F:metal ion binding"/>
    <property type="evidence" value="ECO:0007669"/>
    <property type="project" value="UniProtKB-KW"/>
</dbReference>
<evidence type="ECO:0000256" key="7">
    <source>
        <dbReference type="ARBA" id="ARBA00023049"/>
    </source>
</evidence>
<name>A0A9X1NH39_9ACTN</name>
<dbReference type="GO" id="GO:0008237">
    <property type="term" value="F:metallopeptidase activity"/>
    <property type="evidence" value="ECO:0007669"/>
    <property type="project" value="UniProtKB-KW"/>
</dbReference>
<evidence type="ECO:0000256" key="1">
    <source>
        <dbReference type="ARBA" id="ARBA00001362"/>
    </source>
</evidence>
<dbReference type="GO" id="GO:0160237">
    <property type="term" value="F:D-Ala-D-Ala dipeptidase activity"/>
    <property type="evidence" value="ECO:0007669"/>
    <property type="project" value="UniProtKB-EC"/>
</dbReference>
<dbReference type="RefSeq" id="WP_231445105.1">
    <property type="nucleotide sequence ID" value="NZ_JAJOMB010000012.1"/>
</dbReference>
<evidence type="ECO:0000256" key="5">
    <source>
        <dbReference type="ARBA" id="ARBA00022833"/>
    </source>
</evidence>
<dbReference type="GO" id="GO:0071555">
    <property type="term" value="P:cell wall organization"/>
    <property type="evidence" value="ECO:0007669"/>
    <property type="project" value="UniProtKB-KW"/>
</dbReference>
<dbReference type="SUPFAM" id="SSF55166">
    <property type="entry name" value="Hedgehog/DD-peptidase"/>
    <property type="match status" value="1"/>
</dbReference>
<organism evidence="9 10">
    <name type="scientific">Kineosporia babensis</name>
    <dbReference type="NCBI Taxonomy" id="499548"/>
    <lineage>
        <taxon>Bacteria</taxon>
        <taxon>Bacillati</taxon>
        <taxon>Actinomycetota</taxon>
        <taxon>Actinomycetes</taxon>
        <taxon>Kineosporiales</taxon>
        <taxon>Kineosporiaceae</taxon>
        <taxon>Kineosporia</taxon>
    </lineage>
</organism>
<keyword evidence="3" id="KW-0479">Metal-binding</keyword>
<keyword evidence="6" id="KW-0224">Dipeptidase</keyword>
<dbReference type="InterPro" id="IPR000755">
    <property type="entry name" value="A_A_dipeptidase"/>
</dbReference>
<dbReference type="InterPro" id="IPR009045">
    <property type="entry name" value="Zn_M74/Hedgehog-like"/>
</dbReference>
<keyword evidence="2" id="KW-0645">Protease</keyword>
<sequence>MGTREDVYQLLEEKMLKYADYAEVPVIEVDEVVLFEPVPAQGVLRVEHHPHARSELTGDVIYVRRPVVDMLYAAGQELKNLDRSLTLKVVYGFRPLEDQTRIFEAAKDALRGQYPNEPELTEAAHRNVAVPEVAGYPTGGAVAVEILRDEQPVDMGTAVMQADRDAFTFSPFVSREAWEYRQLLRRAMMAAGFAPFDGEWWHFSYGDKEWARYYRQPGALYDQASFADAQKVDPDADLAL</sequence>
<evidence type="ECO:0000256" key="4">
    <source>
        <dbReference type="ARBA" id="ARBA00022801"/>
    </source>
</evidence>
<protein>
    <recommendedName>
        <fullName evidence="11">D-Ala-D-Ala dipeptidase</fullName>
    </recommendedName>
</protein>
<dbReference type="Pfam" id="PF01427">
    <property type="entry name" value="Peptidase_M15"/>
    <property type="match status" value="1"/>
</dbReference>
<dbReference type="Proteomes" id="UP001138997">
    <property type="component" value="Unassembled WGS sequence"/>
</dbReference>
<evidence type="ECO:0000256" key="2">
    <source>
        <dbReference type="ARBA" id="ARBA00022670"/>
    </source>
</evidence>
<reference evidence="9" key="1">
    <citation type="submission" date="2021-11" db="EMBL/GenBank/DDBJ databases">
        <title>Streptomyces corallinus and Kineosporia corallina sp. nov., two new coral-derived marine actinobacteria.</title>
        <authorList>
            <person name="Buangrab K."/>
            <person name="Sutthacheep M."/>
            <person name="Yeemin T."/>
            <person name="Harunari E."/>
            <person name="Igarashi Y."/>
            <person name="Sripreechasak P."/>
            <person name="Kanchanasin P."/>
            <person name="Tanasupawat S."/>
            <person name="Phongsopitanun W."/>
        </authorList>
    </citation>
    <scope>NUCLEOTIDE SEQUENCE</scope>
    <source>
        <strain evidence="9">JCM 31032</strain>
    </source>
</reference>
<keyword evidence="10" id="KW-1185">Reference proteome</keyword>
<dbReference type="AlphaFoldDB" id="A0A9X1NH39"/>
<comment type="catalytic activity">
    <reaction evidence="1">
        <text>D-alanyl-D-alanine + H2O = 2 D-alanine</text>
        <dbReference type="Rhea" id="RHEA:20661"/>
        <dbReference type="ChEBI" id="CHEBI:15377"/>
        <dbReference type="ChEBI" id="CHEBI:57416"/>
        <dbReference type="ChEBI" id="CHEBI:57822"/>
        <dbReference type="EC" id="3.4.13.22"/>
    </reaction>
</comment>
<evidence type="ECO:0000256" key="3">
    <source>
        <dbReference type="ARBA" id="ARBA00022723"/>
    </source>
</evidence>
<dbReference type="EMBL" id="JAJOMB010000012">
    <property type="protein sequence ID" value="MCD5313681.1"/>
    <property type="molecule type" value="Genomic_DNA"/>
</dbReference>
<accession>A0A9X1NH39</accession>
<gene>
    <name evidence="9" type="ORF">LR394_22490</name>
</gene>
<keyword evidence="4" id="KW-0378">Hydrolase</keyword>
<comment type="caution">
    <text evidence="9">The sequence shown here is derived from an EMBL/GenBank/DDBJ whole genome shotgun (WGS) entry which is preliminary data.</text>
</comment>
<keyword evidence="5" id="KW-0862">Zinc</keyword>
<dbReference type="GO" id="GO:0006508">
    <property type="term" value="P:proteolysis"/>
    <property type="evidence" value="ECO:0007669"/>
    <property type="project" value="UniProtKB-KW"/>
</dbReference>
<evidence type="ECO:0000313" key="9">
    <source>
        <dbReference type="EMBL" id="MCD5313681.1"/>
    </source>
</evidence>
<evidence type="ECO:0000256" key="6">
    <source>
        <dbReference type="ARBA" id="ARBA00022997"/>
    </source>
</evidence>
<keyword evidence="8" id="KW-0961">Cell wall biogenesis/degradation</keyword>
<keyword evidence="7" id="KW-0482">Metalloprotease</keyword>
<evidence type="ECO:0000313" key="10">
    <source>
        <dbReference type="Proteomes" id="UP001138997"/>
    </source>
</evidence>
<dbReference type="PANTHER" id="PTHR43126">
    <property type="entry name" value="D-ALANYL-D-ALANINE DIPEPTIDASE"/>
    <property type="match status" value="1"/>
</dbReference>